<feature type="site" description="Histone H3K4me3 binding" evidence="7">
    <location>
        <position position="126"/>
    </location>
</feature>
<dbReference type="SUPFAM" id="SSF57903">
    <property type="entry name" value="FYVE/PHD zinc finger"/>
    <property type="match status" value="1"/>
</dbReference>
<feature type="binding site" evidence="8">
    <location>
        <position position="167"/>
    </location>
    <ligand>
        <name>Zn(2+)</name>
        <dbReference type="ChEBI" id="CHEBI:29105"/>
        <label>2</label>
    </ligand>
</feature>
<feature type="site" description="Histone H3K4me3 binding" evidence="7">
    <location>
        <position position="137"/>
    </location>
</feature>
<comment type="subcellular location">
    <subcellularLocation>
        <location evidence="1">Nucleus</location>
    </subcellularLocation>
</comment>
<keyword evidence="13" id="KW-1185">Reference proteome</keyword>
<sequence length="180" mass="21418">MNMFEMLDYMLEYIHDYPHKAGHYNRSILTNLSKYKSKYKKYLKRYLKSFKKDDKVKRKFKKNNKKINEFLERKIENTKKMIELTNKIIHKFKELVETHDLPIDLDLPQIANIPNVIKAEEGGGVYCECKTSSNGDMILCDSVKCKIKWFHFKCVGITSAPKGSWYCSECKKDWRLSRLD</sequence>
<dbReference type="SMART" id="SM00249">
    <property type="entry name" value="PHD"/>
    <property type="match status" value="1"/>
</dbReference>
<evidence type="ECO:0000256" key="3">
    <source>
        <dbReference type="ARBA" id="ARBA00022723"/>
    </source>
</evidence>
<evidence type="ECO:0000259" key="11">
    <source>
        <dbReference type="PROSITE" id="PS50016"/>
    </source>
</evidence>
<reference evidence="13" key="1">
    <citation type="submission" date="2013-02" db="EMBL/GenBank/DDBJ databases">
        <authorList>
            <consortium name="The Broad Institute Genome Sequencing Platform"/>
            <person name="Cuomo C."/>
            <person name="Becnel J."/>
            <person name="Sanscrainte N."/>
            <person name="Walker B."/>
            <person name="Young S.K."/>
            <person name="Zeng Q."/>
            <person name="Gargeya S."/>
            <person name="Fitzgerald M."/>
            <person name="Haas B."/>
            <person name="Abouelleil A."/>
            <person name="Alvarado L."/>
            <person name="Arachchi H.M."/>
            <person name="Berlin A.M."/>
            <person name="Chapman S.B."/>
            <person name="Dewar J."/>
            <person name="Goldberg J."/>
            <person name="Griggs A."/>
            <person name="Gujja S."/>
            <person name="Hansen M."/>
            <person name="Howarth C."/>
            <person name="Imamovic A."/>
            <person name="Larimer J."/>
            <person name="McCowan C."/>
            <person name="Murphy C."/>
            <person name="Neiman D."/>
            <person name="Pearson M."/>
            <person name="Priest M."/>
            <person name="Roberts A."/>
            <person name="Saif S."/>
            <person name="Shea T."/>
            <person name="Sisk P."/>
            <person name="Sykes S."/>
            <person name="Wortman J."/>
            <person name="Nusbaum C."/>
            <person name="Birren B."/>
        </authorList>
    </citation>
    <scope>NUCLEOTIDE SEQUENCE [LARGE SCALE GENOMIC DNA]</scope>
    <source>
        <strain evidence="13">PRA339</strain>
    </source>
</reference>
<dbReference type="PROSITE" id="PS01359">
    <property type="entry name" value="ZF_PHD_1"/>
    <property type="match status" value="1"/>
</dbReference>
<evidence type="ECO:0000256" key="10">
    <source>
        <dbReference type="SAM" id="Coils"/>
    </source>
</evidence>
<evidence type="ECO:0000256" key="9">
    <source>
        <dbReference type="PROSITE-ProRule" id="PRU00146"/>
    </source>
</evidence>
<evidence type="ECO:0000256" key="5">
    <source>
        <dbReference type="ARBA" id="ARBA00022833"/>
    </source>
</evidence>
<evidence type="ECO:0000256" key="1">
    <source>
        <dbReference type="ARBA" id="ARBA00004123"/>
    </source>
</evidence>
<accession>A0A059F5G2</accession>
<protein>
    <recommendedName>
        <fullName evidence="11">PHD-type domain-containing protein</fullName>
    </recommendedName>
</protein>
<feature type="coiled-coil region" evidence="10">
    <location>
        <begin position="61"/>
        <end position="88"/>
    </location>
</feature>
<feature type="binding site" evidence="8">
    <location>
        <position position="170"/>
    </location>
    <ligand>
        <name>Zn(2+)</name>
        <dbReference type="ChEBI" id="CHEBI:29105"/>
        <label>2</label>
    </ligand>
</feature>
<dbReference type="InterPro" id="IPR059153">
    <property type="entry name" value="NSD_PHD-1st"/>
</dbReference>
<dbReference type="STRING" id="1288291.A0A059F5G2"/>
<feature type="binding site" evidence="8">
    <location>
        <position position="127"/>
    </location>
    <ligand>
        <name>Zn(2+)</name>
        <dbReference type="ChEBI" id="CHEBI:29105"/>
        <label>1</label>
    </ligand>
</feature>
<keyword evidence="10" id="KW-0175">Coiled coil</keyword>
<dbReference type="InterPro" id="IPR019787">
    <property type="entry name" value="Znf_PHD-finger"/>
</dbReference>
<evidence type="ECO:0000256" key="8">
    <source>
        <dbReference type="PIRSR" id="PIRSR628651-51"/>
    </source>
</evidence>
<gene>
    <name evidence="12" type="ORF">H312_00093</name>
</gene>
<feature type="binding site" evidence="8">
    <location>
        <position position="151"/>
    </location>
    <ligand>
        <name>Zn(2+)</name>
        <dbReference type="ChEBI" id="CHEBI:29105"/>
        <label>1</label>
    </ligand>
</feature>
<dbReference type="OrthoDB" id="5411773at2759"/>
<evidence type="ECO:0000256" key="2">
    <source>
        <dbReference type="ARBA" id="ARBA00010210"/>
    </source>
</evidence>
<comment type="similarity">
    <text evidence="2">Belongs to the ING family.</text>
</comment>
<dbReference type="VEuPathDB" id="MicrosporidiaDB:H312_00093"/>
<dbReference type="PANTHER" id="PTHR10333">
    <property type="entry name" value="INHIBITOR OF GROWTH PROTEIN"/>
    <property type="match status" value="1"/>
</dbReference>
<dbReference type="AlphaFoldDB" id="A0A059F5G2"/>
<dbReference type="HOGENOM" id="CLU_031900_4_1_1"/>
<feature type="site" description="Histone H3K4me3 binding" evidence="7">
    <location>
        <position position="149"/>
    </location>
</feature>
<dbReference type="GO" id="GO:0005634">
    <property type="term" value="C:nucleus"/>
    <property type="evidence" value="ECO:0007669"/>
    <property type="project" value="UniProtKB-SubCell"/>
</dbReference>
<keyword evidence="3 8" id="KW-0479">Metal-binding</keyword>
<keyword evidence="6" id="KW-0539">Nucleus</keyword>
<dbReference type="Pfam" id="PF23011">
    <property type="entry name" value="PHD-1st_NSD"/>
    <property type="match status" value="1"/>
</dbReference>
<dbReference type="InterPro" id="IPR028651">
    <property type="entry name" value="ING_fam"/>
</dbReference>
<evidence type="ECO:0000313" key="13">
    <source>
        <dbReference type="Proteomes" id="UP000030655"/>
    </source>
</evidence>
<evidence type="ECO:0000256" key="6">
    <source>
        <dbReference type="ARBA" id="ARBA00023242"/>
    </source>
</evidence>
<dbReference type="InterPro" id="IPR013083">
    <property type="entry name" value="Znf_RING/FYVE/PHD"/>
</dbReference>
<dbReference type="InterPro" id="IPR019786">
    <property type="entry name" value="Zinc_finger_PHD-type_CS"/>
</dbReference>
<feature type="binding site" evidence="8">
    <location>
        <position position="154"/>
    </location>
    <ligand>
        <name>Zn(2+)</name>
        <dbReference type="ChEBI" id="CHEBI:29105"/>
        <label>1</label>
    </ligand>
</feature>
<dbReference type="InterPro" id="IPR011011">
    <property type="entry name" value="Znf_FYVE_PHD"/>
</dbReference>
<dbReference type="InterPro" id="IPR001965">
    <property type="entry name" value="Znf_PHD"/>
</dbReference>
<keyword evidence="5 8" id="KW-0862">Zinc</keyword>
<keyword evidence="4 9" id="KW-0863">Zinc-finger</keyword>
<feature type="binding site" evidence="8">
    <location>
        <position position="140"/>
    </location>
    <ligand>
        <name>Zn(2+)</name>
        <dbReference type="ChEBI" id="CHEBI:29105"/>
        <label>2</label>
    </ligand>
</feature>
<feature type="binding site" evidence="8">
    <location>
        <position position="145"/>
    </location>
    <ligand>
        <name>Zn(2+)</name>
        <dbReference type="ChEBI" id="CHEBI:29105"/>
        <label>2</label>
    </ligand>
</feature>
<reference evidence="12 13" key="2">
    <citation type="submission" date="2014-03" db="EMBL/GenBank/DDBJ databases">
        <title>The Genome Sequence of Anncaliia algerae insect isolate PRA339.</title>
        <authorList>
            <consortium name="The Broad Institute Genome Sequencing Platform"/>
            <consortium name="The Broad Institute Genome Sequencing Center for Infectious Disease"/>
            <person name="Cuomo C."/>
            <person name="Becnel J."/>
            <person name="Sanscrainte N."/>
            <person name="Walker B."/>
            <person name="Young S.K."/>
            <person name="Zeng Q."/>
            <person name="Gargeya S."/>
            <person name="Fitzgerald M."/>
            <person name="Haas B."/>
            <person name="Abouelleil A."/>
            <person name="Alvarado L."/>
            <person name="Arachchi H.M."/>
            <person name="Berlin A.M."/>
            <person name="Chapman S.B."/>
            <person name="Dewar J."/>
            <person name="Goldberg J."/>
            <person name="Griggs A."/>
            <person name="Gujja S."/>
            <person name="Hansen M."/>
            <person name="Howarth C."/>
            <person name="Imamovic A."/>
            <person name="Larimer J."/>
            <person name="McCowan C."/>
            <person name="Murphy C."/>
            <person name="Neiman D."/>
            <person name="Pearson M."/>
            <person name="Priest M."/>
            <person name="Roberts A."/>
            <person name="Saif S."/>
            <person name="Shea T."/>
            <person name="Sisk P."/>
            <person name="Sykes S."/>
            <person name="Wortman J."/>
            <person name="Nusbaum C."/>
            <person name="Birren B."/>
        </authorList>
    </citation>
    <scope>NUCLEOTIDE SEQUENCE [LARGE SCALE GENOMIC DNA]</scope>
    <source>
        <strain evidence="12 13">PRA339</strain>
    </source>
</reference>
<feature type="domain" description="PHD-type" evidence="11">
    <location>
        <begin position="124"/>
        <end position="173"/>
    </location>
</feature>
<feature type="non-terminal residue" evidence="12">
    <location>
        <position position="180"/>
    </location>
</feature>
<dbReference type="Proteomes" id="UP000030655">
    <property type="component" value="Unassembled WGS sequence"/>
</dbReference>
<dbReference type="CDD" id="cd15505">
    <property type="entry name" value="PHD_ING"/>
    <property type="match status" value="1"/>
</dbReference>
<dbReference type="EMBL" id="KK365130">
    <property type="protein sequence ID" value="KCZ82435.1"/>
    <property type="molecule type" value="Genomic_DNA"/>
</dbReference>
<organism evidence="12 13">
    <name type="scientific">Anncaliia algerae PRA339</name>
    <dbReference type="NCBI Taxonomy" id="1288291"/>
    <lineage>
        <taxon>Eukaryota</taxon>
        <taxon>Fungi</taxon>
        <taxon>Fungi incertae sedis</taxon>
        <taxon>Microsporidia</taxon>
        <taxon>Tubulinosematoidea</taxon>
        <taxon>Tubulinosematidae</taxon>
        <taxon>Anncaliia</taxon>
    </lineage>
</organism>
<evidence type="ECO:0000313" key="12">
    <source>
        <dbReference type="EMBL" id="KCZ82435.1"/>
    </source>
</evidence>
<dbReference type="PROSITE" id="PS50016">
    <property type="entry name" value="ZF_PHD_2"/>
    <property type="match status" value="1"/>
</dbReference>
<name>A0A059F5G2_9MICR</name>
<feature type="site" description="Histone H3K4me3 binding" evidence="7">
    <location>
        <position position="141"/>
    </location>
</feature>
<proteinExistence type="inferred from homology"/>
<evidence type="ECO:0000256" key="4">
    <source>
        <dbReference type="ARBA" id="ARBA00022771"/>
    </source>
</evidence>
<dbReference type="GO" id="GO:0008270">
    <property type="term" value="F:zinc ion binding"/>
    <property type="evidence" value="ECO:0007669"/>
    <property type="project" value="UniProtKB-KW"/>
</dbReference>
<evidence type="ECO:0000256" key="7">
    <source>
        <dbReference type="PIRSR" id="PIRSR628651-50"/>
    </source>
</evidence>
<feature type="binding site" evidence="8">
    <location>
        <position position="129"/>
    </location>
    <ligand>
        <name>Zn(2+)</name>
        <dbReference type="ChEBI" id="CHEBI:29105"/>
        <label>1</label>
    </ligand>
</feature>
<dbReference type="Gene3D" id="3.30.40.10">
    <property type="entry name" value="Zinc/RING finger domain, C3HC4 (zinc finger)"/>
    <property type="match status" value="1"/>
</dbReference>